<sequence>MAISTTPGTNWGSWINLEGSFVDVPSAVLNADNRVSVFVQGGSNTLWSRYEQRDRTWAGWIQHTGSRVAGAPNAIRGKDGKIRVFYRTPDNHIEVITQNAINGGFSAPVDLISNVGGDPAAALNADGRIQVFFRGSDNALWYIHNQGLLYEQYTQPTSLGGAIYATPSPALDGSGRIVVAVKGGNDTLYTIQQKSWNSADTWEAFSSETTGVTSRPTATLDASAHVQIFYRGSDGAAWRVGQRPDYDSFETSVSLKGQILGEPTAFLGQDGRVHAFVKGANEKALWVAVQQTENQPAYLDFQNLGGVIGDVHPQAVIANSDNLLYVFVQGSGTAKSLWLLRQVWA</sequence>
<organism evidence="2 3">
    <name type="scientific">Protofrankia coriariae</name>
    <dbReference type="NCBI Taxonomy" id="1562887"/>
    <lineage>
        <taxon>Bacteria</taxon>
        <taxon>Bacillati</taxon>
        <taxon>Actinomycetota</taxon>
        <taxon>Actinomycetes</taxon>
        <taxon>Frankiales</taxon>
        <taxon>Frankiaceae</taxon>
        <taxon>Protofrankia</taxon>
    </lineage>
</organism>
<accession>A0ABR5F2A0</accession>
<gene>
    <name evidence="2" type="ORF">FrCorBMG51_15700</name>
</gene>
<dbReference type="EMBL" id="JWIO01000025">
    <property type="protein sequence ID" value="KLL10844.1"/>
    <property type="molecule type" value="Genomic_DNA"/>
</dbReference>
<evidence type="ECO:0000259" key="1">
    <source>
        <dbReference type="Pfam" id="PF26607"/>
    </source>
</evidence>
<protein>
    <recommendedName>
        <fullName evidence="1">PLL-like beta propeller domain-containing protein</fullName>
    </recommendedName>
</protein>
<dbReference type="Gene3D" id="2.120.10.70">
    <property type="entry name" value="Fucose-specific lectin"/>
    <property type="match status" value="1"/>
</dbReference>
<dbReference type="Proteomes" id="UP000035425">
    <property type="component" value="Unassembled WGS sequence"/>
</dbReference>
<name>A0ABR5F2A0_9ACTN</name>
<reference evidence="2 3" key="1">
    <citation type="submission" date="2014-12" db="EMBL/GenBank/DDBJ databases">
        <title>Frankia sp. BMG5.1 draft genome.</title>
        <authorList>
            <person name="Gtari M."/>
            <person name="Ghodhbane-Gtari F."/>
            <person name="Nouioui I."/>
            <person name="Ktari A."/>
            <person name="Hezbri K."/>
            <person name="Mimouni W."/>
            <person name="Sbissi I."/>
            <person name="Ayari A."/>
            <person name="Yamanaka T."/>
            <person name="Normand P."/>
            <person name="Tisa L.S."/>
            <person name="Boudabous A."/>
        </authorList>
    </citation>
    <scope>NUCLEOTIDE SEQUENCE [LARGE SCALE GENOMIC DNA]</scope>
    <source>
        <strain evidence="2 3">BMG5.1</strain>
    </source>
</reference>
<dbReference type="Pfam" id="PF26607">
    <property type="entry name" value="DUF8189"/>
    <property type="match status" value="1"/>
</dbReference>
<evidence type="ECO:0000313" key="3">
    <source>
        <dbReference type="Proteomes" id="UP000035425"/>
    </source>
</evidence>
<comment type="caution">
    <text evidence="2">The sequence shown here is derived from an EMBL/GenBank/DDBJ whole genome shotgun (WGS) entry which is preliminary data.</text>
</comment>
<dbReference type="SUPFAM" id="SSF89372">
    <property type="entry name" value="Fucose-specific lectin"/>
    <property type="match status" value="2"/>
</dbReference>
<keyword evidence="3" id="KW-1185">Reference proteome</keyword>
<dbReference type="InterPro" id="IPR058502">
    <property type="entry name" value="PLL-like_beta-prop"/>
</dbReference>
<dbReference type="RefSeq" id="WP_047223797.1">
    <property type="nucleotide sequence ID" value="NZ_JWIO01000025.1"/>
</dbReference>
<feature type="domain" description="PLL-like beta propeller" evidence="1">
    <location>
        <begin position="6"/>
        <end position="242"/>
    </location>
</feature>
<evidence type="ECO:0000313" key="2">
    <source>
        <dbReference type="EMBL" id="KLL10844.1"/>
    </source>
</evidence>
<proteinExistence type="predicted"/>